<feature type="region of interest" description="Disordered" evidence="1">
    <location>
        <begin position="1"/>
        <end position="54"/>
    </location>
</feature>
<gene>
    <name evidence="2" type="ORF">OFY01_18345</name>
</gene>
<proteinExistence type="predicted"/>
<evidence type="ECO:0000256" key="1">
    <source>
        <dbReference type="SAM" id="MobiDB-lite"/>
    </source>
</evidence>
<sequence>MNAIAPHDTSGSSGSSDPSRSSGASCPSGTSRSADSPRPSSSSRPSGTPDGPTLLVLAKEPVAGRVKTRLTPPFTPREAAALAEAALRDTLDAALAAPVRRRVLVLAGEPGPWLPPGFDVVPQRGDGLDERIAAAFED</sequence>
<dbReference type="EMBL" id="JAPHNL010000233">
    <property type="protein sequence ID" value="MCX3061687.1"/>
    <property type="molecule type" value="Genomic_DNA"/>
</dbReference>
<dbReference type="Gene3D" id="3.90.550.10">
    <property type="entry name" value="Spore Coat Polysaccharide Biosynthesis Protein SpsA, Chain A"/>
    <property type="match status" value="1"/>
</dbReference>
<feature type="non-terminal residue" evidence="2">
    <location>
        <position position="138"/>
    </location>
</feature>
<evidence type="ECO:0000313" key="2">
    <source>
        <dbReference type="EMBL" id="MCX3061687.1"/>
    </source>
</evidence>
<keyword evidence="3" id="KW-1185">Reference proteome</keyword>
<name>A0ABT3TXB3_9ACTN</name>
<comment type="caution">
    <text evidence="2">The sequence shown here is derived from an EMBL/GenBank/DDBJ whole genome shotgun (WGS) entry which is preliminary data.</text>
</comment>
<organism evidence="2 3">
    <name type="scientific">Streptomyces beihaiensis</name>
    <dbReference type="NCBI Taxonomy" id="2984495"/>
    <lineage>
        <taxon>Bacteria</taxon>
        <taxon>Bacillati</taxon>
        <taxon>Actinomycetota</taxon>
        <taxon>Actinomycetes</taxon>
        <taxon>Kitasatosporales</taxon>
        <taxon>Streptomycetaceae</taxon>
        <taxon>Streptomyces</taxon>
    </lineage>
</organism>
<dbReference type="InterPro" id="IPR029044">
    <property type="entry name" value="Nucleotide-diphossugar_trans"/>
</dbReference>
<dbReference type="PANTHER" id="PTHR36529">
    <property type="entry name" value="SLL1095 PROTEIN"/>
    <property type="match status" value="1"/>
</dbReference>
<dbReference type="InterPro" id="IPR018641">
    <property type="entry name" value="Trfase_1_rSAM/seldom-assoc"/>
</dbReference>
<protein>
    <submittedName>
        <fullName evidence="2">Glycosyltransferase</fullName>
    </submittedName>
</protein>
<dbReference type="Proteomes" id="UP001163064">
    <property type="component" value="Unassembled WGS sequence"/>
</dbReference>
<feature type="compositionally biased region" description="Low complexity" evidence="1">
    <location>
        <begin position="8"/>
        <end position="53"/>
    </location>
</feature>
<accession>A0ABT3TXB3</accession>
<reference evidence="2" key="1">
    <citation type="submission" date="2022-10" db="EMBL/GenBank/DDBJ databases">
        <title>Streptomyces beihaiensis sp. nov., a chitin degrading actinobacterium, isolated from shrimp pond soil.</title>
        <authorList>
            <person name="Xie J."/>
            <person name="Shen N."/>
        </authorList>
    </citation>
    <scope>NUCLEOTIDE SEQUENCE</scope>
    <source>
        <strain evidence="2">GXMU-J5</strain>
    </source>
</reference>
<dbReference type="PANTHER" id="PTHR36529:SF1">
    <property type="entry name" value="GLYCOSYLTRANSFERASE"/>
    <property type="match status" value="1"/>
</dbReference>
<dbReference type="SUPFAM" id="SSF53448">
    <property type="entry name" value="Nucleotide-diphospho-sugar transferases"/>
    <property type="match status" value="1"/>
</dbReference>
<evidence type="ECO:0000313" key="3">
    <source>
        <dbReference type="Proteomes" id="UP001163064"/>
    </source>
</evidence>